<dbReference type="AlphaFoldDB" id="A0A8B5VUH9"/>
<dbReference type="EMBL" id="PDXQ01000002">
    <property type="protein sequence ID" value="TRZ28885.1"/>
    <property type="molecule type" value="Genomic_DNA"/>
</dbReference>
<evidence type="ECO:0000313" key="2">
    <source>
        <dbReference type="Proteomes" id="UP000316316"/>
    </source>
</evidence>
<dbReference type="RefSeq" id="WP_016178651.1">
    <property type="nucleotide sequence ID" value="NZ_CAAKOC010000095.1"/>
</dbReference>
<comment type="caution">
    <text evidence="1">The sequence shown here is derived from an EMBL/GenBank/DDBJ whole genome shotgun (WGS) entry which is preliminary data.</text>
</comment>
<accession>A0A8B5VUH9</accession>
<organism evidence="1 2">
    <name type="scientific">Enterococcus avium</name>
    <name type="common">Streptococcus avium</name>
    <dbReference type="NCBI Taxonomy" id="33945"/>
    <lineage>
        <taxon>Bacteria</taxon>
        <taxon>Bacillati</taxon>
        <taxon>Bacillota</taxon>
        <taxon>Bacilli</taxon>
        <taxon>Lactobacillales</taxon>
        <taxon>Enterococcaceae</taxon>
        <taxon>Enterococcus</taxon>
    </lineage>
</organism>
<evidence type="ECO:0000313" key="1">
    <source>
        <dbReference type="EMBL" id="TRZ28885.1"/>
    </source>
</evidence>
<sequence>MNSYKGKLLFLLSLFFISFIICFPVRELNNVMQKNNISDQQITDNQAFLNTFSGEWKTVDAANKLTFSEHKQIITISFPTENRKVNASVSSQQPARKRWLLSPMNSEETQYSVILLSDDELSFQMSTTKPNAEGTSKPEHFYRIK</sequence>
<name>A0A8B5VUH9_ENTAV</name>
<gene>
    <name evidence="1" type="ORF">AUF17_19470</name>
</gene>
<protein>
    <submittedName>
        <fullName evidence="1">Uncharacterized protein</fullName>
    </submittedName>
</protein>
<proteinExistence type="predicted"/>
<reference evidence="1 2" key="1">
    <citation type="submission" date="2017-10" db="EMBL/GenBank/DDBJ databases">
        <title>FDA dAtabase for Regulatory Grade micrObial Sequences (FDA-ARGOS): Supporting development and validation of Infectious Disease Dx tests.</title>
        <authorList>
            <person name="Campos J."/>
            <person name="Goldberg B."/>
            <person name="Tallon L.J."/>
            <person name="Sadzewicz L."/>
            <person name="Sengamalay N."/>
            <person name="Ott S."/>
            <person name="Godinez A."/>
            <person name="Nagaraj S."/>
            <person name="Vyas G."/>
            <person name="Aluvathingal J."/>
            <person name="Nadendla S."/>
            <person name="Geyer C."/>
            <person name="Nandy P."/>
            <person name="Hobson J."/>
            <person name="Sichtig H."/>
        </authorList>
    </citation>
    <scope>NUCLEOTIDE SEQUENCE [LARGE SCALE GENOMIC DNA]</scope>
    <source>
        <strain evidence="1 2">FDAARGOS_185</strain>
    </source>
</reference>
<dbReference type="Proteomes" id="UP000316316">
    <property type="component" value="Unassembled WGS sequence"/>
</dbReference>